<dbReference type="RefSeq" id="XP_014151862.1">
    <property type="nucleotide sequence ID" value="XM_014296387.1"/>
</dbReference>
<gene>
    <name evidence="6" type="ORF">SARC_09590</name>
</gene>
<dbReference type="STRING" id="667725.A0A0L0FMH6"/>
<feature type="compositionally biased region" description="Gly residues" evidence="4">
    <location>
        <begin position="83"/>
        <end position="99"/>
    </location>
</feature>
<feature type="compositionally biased region" description="Gly residues" evidence="4">
    <location>
        <begin position="927"/>
        <end position="945"/>
    </location>
</feature>
<dbReference type="GO" id="GO:0003743">
    <property type="term" value="F:translation initiation factor activity"/>
    <property type="evidence" value="ECO:0007669"/>
    <property type="project" value="UniProtKB-KW"/>
</dbReference>
<dbReference type="InterPro" id="IPR003891">
    <property type="entry name" value="Initiation_fac_eIF4g_MI"/>
</dbReference>
<dbReference type="EMBL" id="KQ242590">
    <property type="protein sequence ID" value="KNC77960.1"/>
    <property type="molecule type" value="Genomic_DNA"/>
</dbReference>
<feature type="compositionally biased region" description="Low complexity" evidence="4">
    <location>
        <begin position="40"/>
        <end position="52"/>
    </location>
</feature>
<dbReference type="Proteomes" id="UP000054560">
    <property type="component" value="Unassembled WGS sequence"/>
</dbReference>
<dbReference type="InterPro" id="IPR016024">
    <property type="entry name" value="ARM-type_fold"/>
</dbReference>
<feature type="compositionally biased region" description="Basic and acidic residues" evidence="4">
    <location>
        <begin position="183"/>
        <end position="379"/>
    </location>
</feature>
<dbReference type="Pfam" id="PF02847">
    <property type="entry name" value="MA3"/>
    <property type="match status" value="1"/>
</dbReference>
<evidence type="ECO:0000256" key="2">
    <source>
        <dbReference type="ARBA" id="ARBA00022540"/>
    </source>
</evidence>
<sequence length="1210" mass="132701">MSNNHNSRGARNGASKGDRQTINQGSRGADNAQGTDKNMPRQGGPQGQQQQQAPPPFNPNQSGAPPPQQHQPRGPRPNMPKGTNGGNGMLPQQQGGGRGQFHHQMPYNIRPNFGFVPPPQFGAFQQYTQPYYAPSGTQYYSGIQGGGVPSGALGGAPTTQTQPPRVRKSCALQIIDPNSGKEVQVKKAEAKAAEEKAKSADAKAGKVSDDKAAEAEKKAQEEKERAAKAEEERIAKEKAEAERLAQEEKDKAEKEKKAEEARMAEEKRVEEERVKKEKEEAERKAKEEAERKAKEEAEKKAKEEAEKKAKEEAEKKAKEEAEKKAKEEAEKKAKEEAEKKVQEEKEKVEKEAAEKKAQEEKAKAEEAKKAEEKSLKEAAAKAGVPVDAEGKDGEEKKNMGAAMKALDGELTAIEKGEPTVVKPVYPEGTWSPSDKTGKKCYEMEFLKMFKSLIVKAPRDMIMHPEVAVDVVPQPLGGRAGGQRMNRMQSGGGDRNHQFSTPRNYTAGGGQGGQGQRQHSQGRRGGGGNRGYNQRNNQQNQPPPTTFINREGKVEALAPYVPLPKSSENAWKPKAAINTDAIEDEVKKEVMEIELMVRNGKALLNKLTVEKYDKIGKQLLSLPITSEARLKAVIDLLFDKALDEPGFSGLYARLCKDLSNQKYNFKGEGEAKTSNVNSFRRTLLNRCQTEFEREQVFASQEGVAAEEMDEKVVRAKLRQVGNIKFIGELFKLSILNEKVIHSCIYDLLKGKGKQKLPEEEDLVCLSNLMETVGKMLDVPNAAKMMDTYFDRIRELSEEKTLSSRVRCILMDIIDLRRMKWVPRKGDAGPKKIEDIHREAAKEAKKIEQRHAGGGRHDSHNRDNNSRGTRSNNQYGGRQQNNYGNNNSNNNNNQSNDGWNTVQARQPSTRADAGALRSLQSRAPSQGDRGAGVVLGPGGNSNAGRGFGHLDSGGVRLGPGGGSGSGAAGAGRRGNAFSMLNDHGSSEEKAPKLRGPLQLKPKQNNEAPAVPKPEEVKLSPEDFKKKFLAILNQAIVSGEVEDMLTTLKELGNAQHAPLMTDVVLNQAIEAKTAKRDKISKLYISISEAKLHTGSDIAKGLNELMPALDDITCDAPKAPEYIADVVGSALFSGLVKLEQLVKEVPALEEVRGELMSDAPAKTIAALVKYVQKTENEEKAKAVWTESGLKWSEILPEGDDEARFLKSQKLEFLN</sequence>
<dbReference type="eggNOG" id="KOG0401">
    <property type="taxonomic scope" value="Eukaryota"/>
</dbReference>
<keyword evidence="2" id="KW-0396">Initiation factor</keyword>
<feature type="region of interest" description="Disordered" evidence="4">
    <location>
        <begin position="146"/>
        <end position="165"/>
    </location>
</feature>
<feature type="region of interest" description="Disordered" evidence="4">
    <location>
        <begin position="1"/>
        <end position="113"/>
    </location>
</feature>
<dbReference type="SMART" id="SM00543">
    <property type="entry name" value="MIF4G"/>
    <property type="match status" value="1"/>
</dbReference>
<feature type="domain" description="MI" evidence="5">
    <location>
        <begin position="1020"/>
        <end position="1142"/>
    </location>
</feature>
<keyword evidence="7" id="KW-1185">Reference proteome</keyword>
<dbReference type="PANTHER" id="PTHR23253:SF9">
    <property type="entry name" value="EUKARYOTIC TRANSLATION INITIATION FACTOR 4 GAMMA 2"/>
    <property type="match status" value="1"/>
</dbReference>
<proteinExistence type="inferred from homology"/>
<feature type="compositionally biased region" description="Basic and acidic residues" evidence="4">
    <location>
        <begin position="841"/>
        <end position="863"/>
    </location>
</feature>
<dbReference type="SUPFAM" id="SSF48371">
    <property type="entry name" value="ARM repeat"/>
    <property type="match status" value="2"/>
</dbReference>
<feature type="compositionally biased region" description="Polar residues" evidence="4">
    <location>
        <begin position="895"/>
        <end position="907"/>
    </location>
</feature>
<evidence type="ECO:0000256" key="3">
    <source>
        <dbReference type="ARBA" id="ARBA00022917"/>
    </source>
</evidence>
<dbReference type="GO" id="GO:0016281">
    <property type="term" value="C:eukaryotic translation initiation factor 4F complex"/>
    <property type="evidence" value="ECO:0007669"/>
    <property type="project" value="TreeGrafter"/>
</dbReference>
<feature type="region of interest" description="Disordered" evidence="4">
    <location>
        <begin position="841"/>
        <end position="990"/>
    </location>
</feature>
<name>A0A0L0FMH6_9EUKA</name>
<evidence type="ECO:0000256" key="4">
    <source>
        <dbReference type="SAM" id="MobiDB-lite"/>
    </source>
</evidence>
<dbReference type="OrthoDB" id="514777at2759"/>
<protein>
    <recommendedName>
        <fullName evidence="5">MI domain-containing protein</fullName>
    </recommendedName>
</protein>
<evidence type="ECO:0000256" key="1">
    <source>
        <dbReference type="ARBA" id="ARBA00005775"/>
    </source>
</evidence>
<dbReference type="GO" id="GO:0003729">
    <property type="term" value="F:mRNA binding"/>
    <property type="evidence" value="ECO:0007669"/>
    <property type="project" value="TreeGrafter"/>
</dbReference>
<feature type="compositionally biased region" description="Low complexity" evidence="4">
    <location>
        <begin position="868"/>
        <end position="894"/>
    </location>
</feature>
<dbReference type="AlphaFoldDB" id="A0A0L0FMH6"/>
<accession>A0A0L0FMH6</accession>
<feature type="region of interest" description="Disordered" evidence="4">
    <location>
        <begin position="472"/>
        <end position="546"/>
    </location>
</feature>
<dbReference type="PANTHER" id="PTHR23253">
    <property type="entry name" value="EUKARYOTIC TRANSLATION INITIATION FACTOR 4 GAMMA"/>
    <property type="match status" value="1"/>
</dbReference>
<dbReference type="PROSITE" id="PS51366">
    <property type="entry name" value="MI"/>
    <property type="match status" value="1"/>
</dbReference>
<reference evidence="6 7" key="1">
    <citation type="submission" date="2011-02" db="EMBL/GenBank/DDBJ databases">
        <title>The Genome Sequence of Sphaeroforma arctica JP610.</title>
        <authorList>
            <consortium name="The Broad Institute Genome Sequencing Platform"/>
            <person name="Russ C."/>
            <person name="Cuomo C."/>
            <person name="Young S.K."/>
            <person name="Zeng Q."/>
            <person name="Gargeya S."/>
            <person name="Alvarado L."/>
            <person name="Berlin A."/>
            <person name="Chapman S.B."/>
            <person name="Chen Z."/>
            <person name="Freedman E."/>
            <person name="Gellesch M."/>
            <person name="Goldberg J."/>
            <person name="Griggs A."/>
            <person name="Gujja S."/>
            <person name="Heilman E."/>
            <person name="Heiman D."/>
            <person name="Howarth C."/>
            <person name="Mehta T."/>
            <person name="Neiman D."/>
            <person name="Pearson M."/>
            <person name="Roberts A."/>
            <person name="Saif S."/>
            <person name="Shea T."/>
            <person name="Shenoy N."/>
            <person name="Sisk P."/>
            <person name="Stolte C."/>
            <person name="Sykes S."/>
            <person name="White J."/>
            <person name="Yandava C."/>
            <person name="Burger G."/>
            <person name="Gray M.W."/>
            <person name="Holland P.W.H."/>
            <person name="King N."/>
            <person name="Lang F.B.F."/>
            <person name="Roger A.J."/>
            <person name="Ruiz-Trillo I."/>
            <person name="Haas B."/>
            <person name="Nusbaum C."/>
            <person name="Birren B."/>
        </authorList>
    </citation>
    <scope>NUCLEOTIDE SEQUENCE [LARGE SCALE GENOMIC DNA]</scope>
    <source>
        <strain evidence="6 7">JP610</strain>
    </source>
</reference>
<dbReference type="GeneID" id="25910094"/>
<dbReference type="Pfam" id="PF02854">
    <property type="entry name" value="MIF4G"/>
    <property type="match status" value="1"/>
</dbReference>
<evidence type="ECO:0000313" key="6">
    <source>
        <dbReference type="EMBL" id="KNC77960.1"/>
    </source>
</evidence>
<feature type="compositionally biased region" description="Gly residues" evidence="4">
    <location>
        <begin position="953"/>
        <end position="970"/>
    </location>
</feature>
<comment type="similarity">
    <text evidence="1">Belongs to the eukaryotic initiation factor 4G family.</text>
</comment>
<dbReference type="InterPro" id="IPR003890">
    <property type="entry name" value="MIF4G-like_typ-3"/>
</dbReference>
<feature type="compositionally biased region" description="Pro residues" evidence="4">
    <location>
        <begin position="53"/>
        <end position="78"/>
    </location>
</feature>
<feature type="compositionally biased region" description="Polar residues" evidence="4">
    <location>
        <begin position="20"/>
        <end position="36"/>
    </location>
</feature>
<feature type="region of interest" description="Disordered" evidence="4">
    <location>
        <begin position="178"/>
        <end position="396"/>
    </location>
</feature>
<dbReference type="Gene3D" id="1.25.40.180">
    <property type="match status" value="2"/>
</dbReference>
<organism evidence="6 7">
    <name type="scientific">Sphaeroforma arctica JP610</name>
    <dbReference type="NCBI Taxonomy" id="667725"/>
    <lineage>
        <taxon>Eukaryota</taxon>
        <taxon>Ichthyosporea</taxon>
        <taxon>Ichthyophonida</taxon>
        <taxon>Sphaeroforma</taxon>
    </lineage>
</organism>
<feature type="compositionally biased region" description="Low complexity" evidence="4">
    <location>
        <begin position="530"/>
        <end position="539"/>
    </location>
</feature>
<keyword evidence="3" id="KW-0648">Protein biosynthesis</keyword>
<evidence type="ECO:0000259" key="5">
    <source>
        <dbReference type="PROSITE" id="PS51366"/>
    </source>
</evidence>
<evidence type="ECO:0000313" key="7">
    <source>
        <dbReference type="Proteomes" id="UP000054560"/>
    </source>
</evidence>